<evidence type="ECO:0000256" key="3">
    <source>
        <dbReference type="ARBA" id="ARBA00022691"/>
    </source>
</evidence>
<sequence length="256" mass="28065">MVDGHDRRAFLLGAAGAALLPMVARATAQDLDVPYVPTPPEVVAGMLDLAELKAGERLVDLGSGDGRIPIAAARRGATALGVEIDHRLVTRARSLAQIADQSARARFLRADLFTVSLRDADVVTLYLLPDVNEKLKPKLLNELRPGARVVSHAFDMGDWPPDVARSIAERQVYLWTIPATAGGDWRLTRADGTVSRLTIEQRYSAITGTLDDRPFRDARLHGVEIGFTIDGTRYDGVLEYHLIRSNSAVQWHADRL</sequence>
<keyword evidence="6" id="KW-1185">Reference proteome</keyword>
<keyword evidence="2 5" id="KW-0808">Transferase</keyword>
<dbReference type="InterPro" id="IPR029063">
    <property type="entry name" value="SAM-dependent_MTases_sf"/>
</dbReference>
<dbReference type="InterPro" id="IPR006311">
    <property type="entry name" value="TAT_signal"/>
</dbReference>
<dbReference type="InterPro" id="IPR026170">
    <property type="entry name" value="FAM173A/B"/>
</dbReference>
<evidence type="ECO:0000259" key="4">
    <source>
        <dbReference type="Pfam" id="PF13649"/>
    </source>
</evidence>
<dbReference type="GO" id="GO:0032259">
    <property type="term" value="P:methylation"/>
    <property type="evidence" value="ECO:0007669"/>
    <property type="project" value="UniProtKB-KW"/>
</dbReference>
<dbReference type="Gene3D" id="3.40.50.150">
    <property type="entry name" value="Vaccinia Virus protein VP39"/>
    <property type="match status" value="1"/>
</dbReference>
<dbReference type="EMBL" id="JBDIZK010000008">
    <property type="protein sequence ID" value="MEN3748285.1"/>
    <property type="molecule type" value="Genomic_DNA"/>
</dbReference>
<organism evidence="5 6">
    <name type="scientific">Sphingomonas rustica</name>
    <dbReference type="NCBI Taxonomy" id="3103142"/>
    <lineage>
        <taxon>Bacteria</taxon>
        <taxon>Pseudomonadati</taxon>
        <taxon>Pseudomonadota</taxon>
        <taxon>Alphaproteobacteria</taxon>
        <taxon>Sphingomonadales</taxon>
        <taxon>Sphingomonadaceae</taxon>
        <taxon>Sphingomonas</taxon>
    </lineage>
</organism>
<dbReference type="Pfam" id="PF13649">
    <property type="entry name" value="Methyltransf_25"/>
    <property type="match status" value="1"/>
</dbReference>
<dbReference type="SUPFAM" id="SSF53335">
    <property type="entry name" value="S-adenosyl-L-methionine-dependent methyltransferases"/>
    <property type="match status" value="1"/>
</dbReference>
<evidence type="ECO:0000313" key="6">
    <source>
        <dbReference type="Proteomes" id="UP001427805"/>
    </source>
</evidence>
<evidence type="ECO:0000256" key="1">
    <source>
        <dbReference type="ARBA" id="ARBA00022603"/>
    </source>
</evidence>
<dbReference type="CDD" id="cd02440">
    <property type="entry name" value="AdoMet_MTases"/>
    <property type="match status" value="1"/>
</dbReference>
<dbReference type="InterPro" id="IPR041698">
    <property type="entry name" value="Methyltransf_25"/>
</dbReference>
<reference evidence="5 6" key="1">
    <citation type="submission" date="2024-05" db="EMBL/GenBank/DDBJ databases">
        <title>Sphingomonas sp. HF-S3 16S ribosomal RNA gene Genome sequencing and assembly.</title>
        <authorList>
            <person name="Lee H."/>
        </authorList>
    </citation>
    <scope>NUCLEOTIDE SEQUENCE [LARGE SCALE GENOMIC DNA]</scope>
    <source>
        <strain evidence="5 6">HF-S3</strain>
    </source>
</reference>
<accession>A0ABV0BDY0</accession>
<gene>
    <name evidence="5" type="ORF">TPR58_14005</name>
</gene>
<dbReference type="GO" id="GO:0008168">
    <property type="term" value="F:methyltransferase activity"/>
    <property type="evidence" value="ECO:0007669"/>
    <property type="project" value="UniProtKB-KW"/>
</dbReference>
<dbReference type="PANTHER" id="PTHR13610">
    <property type="entry name" value="METHYLTRANSFERASE DOMAIN-CONTAINING PROTEIN"/>
    <property type="match status" value="1"/>
</dbReference>
<keyword evidence="1 5" id="KW-0489">Methyltransferase</keyword>
<protein>
    <submittedName>
        <fullName evidence="5">Class I SAM-dependent methyltransferase</fullName>
        <ecNumber evidence="5">2.1.-.-</ecNumber>
    </submittedName>
</protein>
<dbReference type="RefSeq" id="WP_346247306.1">
    <property type="nucleotide sequence ID" value="NZ_JBDIZK010000008.1"/>
</dbReference>
<name>A0ABV0BDY0_9SPHN</name>
<dbReference type="EC" id="2.1.-.-" evidence="5"/>
<evidence type="ECO:0000256" key="2">
    <source>
        <dbReference type="ARBA" id="ARBA00022679"/>
    </source>
</evidence>
<comment type="caution">
    <text evidence="5">The sequence shown here is derived from an EMBL/GenBank/DDBJ whole genome shotgun (WGS) entry which is preliminary data.</text>
</comment>
<dbReference type="PANTHER" id="PTHR13610:SF11">
    <property type="entry name" value="METHYLTRANSFERASE DOMAIN-CONTAINING PROTEIN"/>
    <property type="match status" value="1"/>
</dbReference>
<dbReference type="PROSITE" id="PS51318">
    <property type="entry name" value="TAT"/>
    <property type="match status" value="1"/>
</dbReference>
<evidence type="ECO:0000313" key="5">
    <source>
        <dbReference type="EMBL" id="MEN3748285.1"/>
    </source>
</evidence>
<keyword evidence="3" id="KW-0949">S-adenosyl-L-methionine</keyword>
<proteinExistence type="predicted"/>
<dbReference type="Proteomes" id="UP001427805">
    <property type="component" value="Unassembled WGS sequence"/>
</dbReference>
<feature type="domain" description="Methyltransferase" evidence="4">
    <location>
        <begin position="59"/>
        <end position="143"/>
    </location>
</feature>